<keyword evidence="4" id="KW-1185">Reference proteome</keyword>
<dbReference type="AlphaFoldDB" id="A0AA40BF48"/>
<feature type="domain" description="DUF1996" evidence="2">
    <location>
        <begin position="51"/>
        <end position="285"/>
    </location>
</feature>
<feature type="signal peptide" evidence="1">
    <location>
        <begin position="1"/>
        <end position="21"/>
    </location>
</feature>
<organism evidence="3 4">
    <name type="scientific">Lasiosphaeria miniovina</name>
    <dbReference type="NCBI Taxonomy" id="1954250"/>
    <lineage>
        <taxon>Eukaryota</taxon>
        <taxon>Fungi</taxon>
        <taxon>Dikarya</taxon>
        <taxon>Ascomycota</taxon>
        <taxon>Pezizomycotina</taxon>
        <taxon>Sordariomycetes</taxon>
        <taxon>Sordariomycetidae</taxon>
        <taxon>Sordariales</taxon>
        <taxon>Lasiosphaeriaceae</taxon>
        <taxon>Lasiosphaeria</taxon>
    </lineage>
</organism>
<feature type="chain" id="PRO_5041416756" description="DUF1996 domain-containing protein" evidence="1">
    <location>
        <begin position="22"/>
        <end position="371"/>
    </location>
</feature>
<evidence type="ECO:0000313" key="4">
    <source>
        <dbReference type="Proteomes" id="UP001172101"/>
    </source>
</evidence>
<evidence type="ECO:0000256" key="1">
    <source>
        <dbReference type="SAM" id="SignalP"/>
    </source>
</evidence>
<evidence type="ECO:0000259" key="2">
    <source>
        <dbReference type="Pfam" id="PF09362"/>
    </source>
</evidence>
<dbReference type="InterPro" id="IPR018535">
    <property type="entry name" value="DUF1996"/>
</dbReference>
<dbReference type="GeneID" id="85318848"/>
<evidence type="ECO:0000313" key="3">
    <source>
        <dbReference type="EMBL" id="KAK0733109.1"/>
    </source>
</evidence>
<dbReference type="EMBL" id="JAUIRO010000001">
    <property type="protein sequence ID" value="KAK0733109.1"/>
    <property type="molecule type" value="Genomic_DNA"/>
</dbReference>
<dbReference type="RefSeq" id="XP_060301986.1">
    <property type="nucleotide sequence ID" value="XM_060435578.1"/>
</dbReference>
<keyword evidence="1" id="KW-0732">Signal</keyword>
<protein>
    <recommendedName>
        <fullName evidence="2">DUF1996 domain-containing protein</fullName>
    </recommendedName>
</protein>
<comment type="caution">
    <text evidence="3">The sequence shown here is derived from an EMBL/GenBank/DDBJ whole genome shotgun (WGS) entry which is preliminary data.</text>
</comment>
<dbReference type="Proteomes" id="UP001172101">
    <property type="component" value="Unassembled WGS sequence"/>
</dbReference>
<dbReference type="PANTHER" id="PTHR43662">
    <property type="match status" value="1"/>
</dbReference>
<name>A0AA40BF48_9PEZI</name>
<sequence length="371" mass="40991">MMWLPITALGAVACVIPIVHGAVRDCGQPPSGSQAFWVLGCAKPIVVERADPIVNPGKPSNHVHTIMGGDAFDLEMDFQKTQTSTCTTCGVTKDLSNYWVPTVYFLANNGSFLDVKQVGGINIYYQERMDWTDYCAGKTLQPFPPEFRMVAGDMTLRSYNYSSMEQRAIEFICLPANGEAGLDPFPGFPNRTCNGGLQLRVRFPSCWDGKNADSKDHQSHMAYPSGLDNGFCPDTHPVRVPSLLYENTWDVAAFNHLRKPGDQPFVLSQGDPTGYGYHGDFLNGWDTELLEKAIRDPSCGNSSGGRINFCKTFQPFFQNNTLQNLCPSIPLRVEEPVFDVLPTLPGCNPVQYGPQNAIIYPCDNNTTPRPT</sequence>
<dbReference type="Pfam" id="PF09362">
    <property type="entry name" value="DUF1996"/>
    <property type="match status" value="1"/>
</dbReference>
<proteinExistence type="predicted"/>
<accession>A0AA40BF48</accession>
<reference evidence="3" key="1">
    <citation type="submission" date="2023-06" db="EMBL/GenBank/DDBJ databases">
        <title>Genome-scale phylogeny and comparative genomics of the fungal order Sordariales.</title>
        <authorList>
            <consortium name="Lawrence Berkeley National Laboratory"/>
            <person name="Hensen N."/>
            <person name="Bonometti L."/>
            <person name="Westerberg I."/>
            <person name="Brannstrom I.O."/>
            <person name="Guillou S."/>
            <person name="Cros-Aarteil S."/>
            <person name="Calhoun S."/>
            <person name="Haridas S."/>
            <person name="Kuo A."/>
            <person name="Mondo S."/>
            <person name="Pangilinan J."/>
            <person name="Riley R."/>
            <person name="LaButti K."/>
            <person name="Andreopoulos B."/>
            <person name="Lipzen A."/>
            <person name="Chen C."/>
            <person name="Yanf M."/>
            <person name="Daum C."/>
            <person name="Ng V."/>
            <person name="Clum A."/>
            <person name="Steindorff A."/>
            <person name="Ohm R."/>
            <person name="Martin F."/>
            <person name="Silar P."/>
            <person name="Natvig D."/>
            <person name="Lalanne C."/>
            <person name="Gautier V."/>
            <person name="Ament-velasquez S.L."/>
            <person name="Kruys A."/>
            <person name="Hutchinson M.I."/>
            <person name="Powell A.J."/>
            <person name="Barry K."/>
            <person name="Miller A.N."/>
            <person name="Grigoriev I.V."/>
            <person name="Debuchy R."/>
            <person name="Gladieux P."/>
            <person name="Thoren M.H."/>
            <person name="Johannesson H."/>
        </authorList>
    </citation>
    <scope>NUCLEOTIDE SEQUENCE</scope>
    <source>
        <strain evidence="3">SMH2392-1A</strain>
    </source>
</reference>
<gene>
    <name evidence="3" type="ORF">B0T26DRAFT_5556</name>
</gene>
<dbReference type="PANTHER" id="PTHR43662:SF3">
    <property type="entry name" value="DOMAIN PROTEIN, PUTATIVE (AFU_ORTHOLOGUE AFUA_6G11970)-RELATED"/>
    <property type="match status" value="1"/>
</dbReference>